<keyword evidence="6" id="KW-1185">Reference proteome</keyword>
<dbReference type="Gene3D" id="1.20.80.10">
    <property type="match status" value="2"/>
</dbReference>
<dbReference type="EMBL" id="AAZO01007414">
    <property type="status" value="NOT_ANNOTATED_CDS"/>
    <property type="molecule type" value="Genomic_DNA"/>
</dbReference>
<dbReference type="SMART" id="SM00233">
    <property type="entry name" value="PH"/>
    <property type="match status" value="2"/>
</dbReference>
<dbReference type="SMART" id="SM00295">
    <property type="entry name" value="B41"/>
    <property type="match status" value="1"/>
</dbReference>
<feature type="coiled-coil region" evidence="3">
    <location>
        <begin position="74"/>
        <end position="115"/>
    </location>
</feature>
<accession>A0A2Y9D4C8</accession>
<feature type="compositionally biased region" description="Polar residues" evidence="4">
    <location>
        <begin position="550"/>
        <end position="562"/>
    </location>
</feature>
<protein>
    <recommendedName>
        <fullName evidence="7">Plekhh1</fullName>
    </recommendedName>
</protein>
<dbReference type="GO" id="GO:0071944">
    <property type="term" value="C:cell periphery"/>
    <property type="evidence" value="ECO:0007669"/>
    <property type="project" value="UniProtKB-ARBA"/>
</dbReference>
<dbReference type="GO" id="GO:0009887">
    <property type="term" value="P:animal organ morphogenesis"/>
    <property type="evidence" value="ECO:0007669"/>
    <property type="project" value="UniProtKB-ARBA"/>
</dbReference>
<feature type="compositionally biased region" description="Acidic residues" evidence="4">
    <location>
        <begin position="536"/>
        <end position="545"/>
    </location>
</feature>
<dbReference type="FunFam" id="2.30.29.30:FF:000286">
    <property type="entry name" value="PH-protein kinase domain containing protein"/>
    <property type="match status" value="1"/>
</dbReference>
<feature type="coiled-coil region" evidence="3">
    <location>
        <begin position="168"/>
        <end position="209"/>
    </location>
</feature>
<reference evidence="5" key="1">
    <citation type="submission" date="2020-05" db="UniProtKB">
        <authorList>
            <consortium name="EnsemblMetazoa"/>
        </authorList>
    </citation>
    <scope>IDENTIFICATION</scope>
    <source>
        <strain evidence="5">USDA</strain>
    </source>
</reference>
<dbReference type="InterPro" id="IPR001849">
    <property type="entry name" value="PH_domain"/>
</dbReference>
<dbReference type="PROSITE" id="PS50003">
    <property type="entry name" value="PH_DOMAIN"/>
    <property type="match status" value="2"/>
</dbReference>
<dbReference type="CDD" id="cd13282">
    <property type="entry name" value="PH1_PLEKHH1_PLEKHH2"/>
    <property type="match status" value="1"/>
</dbReference>
<dbReference type="PROSITE" id="PS50057">
    <property type="entry name" value="FERM_3"/>
    <property type="match status" value="1"/>
</dbReference>
<dbReference type="SUPFAM" id="SSF50729">
    <property type="entry name" value="PH domain-like"/>
    <property type="match status" value="2"/>
</dbReference>
<dbReference type="InterPro" id="IPR000299">
    <property type="entry name" value="FERM_domain"/>
</dbReference>
<dbReference type="PANTHER" id="PTHR22903">
    <property type="entry name" value="PLEKHH PROTEIN"/>
    <property type="match status" value="1"/>
</dbReference>
<feature type="compositionally biased region" description="Polar residues" evidence="4">
    <location>
        <begin position="1477"/>
        <end position="1486"/>
    </location>
</feature>
<dbReference type="InterPro" id="IPR019748">
    <property type="entry name" value="FERM_central"/>
</dbReference>
<dbReference type="VEuPathDB" id="VectorBase:PHUM628093"/>
<dbReference type="FunCoup" id="A0A2Y9D4C8">
    <property type="interactions" value="36"/>
</dbReference>
<evidence type="ECO:0000313" key="5">
    <source>
        <dbReference type="EnsemblMetazoa" id="PHUM628093-PA"/>
    </source>
</evidence>
<dbReference type="Pfam" id="PF21989">
    <property type="entry name" value="RA_2"/>
    <property type="match status" value="1"/>
</dbReference>
<dbReference type="InterPro" id="IPR038185">
    <property type="entry name" value="MyTH4_dom_sf"/>
</dbReference>
<feature type="compositionally biased region" description="Low complexity" evidence="4">
    <location>
        <begin position="563"/>
        <end position="577"/>
    </location>
</feature>
<dbReference type="PROSITE" id="PS51016">
    <property type="entry name" value="MYTH4"/>
    <property type="match status" value="1"/>
</dbReference>
<evidence type="ECO:0000256" key="4">
    <source>
        <dbReference type="SAM" id="MobiDB-lite"/>
    </source>
</evidence>
<evidence type="ECO:0000256" key="1">
    <source>
        <dbReference type="ARBA" id="ARBA00022737"/>
    </source>
</evidence>
<dbReference type="Proteomes" id="UP000009046">
    <property type="component" value="Unassembled WGS sequence"/>
</dbReference>
<dbReference type="InterPro" id="IPR000857">
    <property type="entry name" value="MyTH4_dom"/>
</dbReference>
<sequence length="1486" mass="166570">MDIESDDFANVPESETSGNFSAVDSSVSQFNYSAGRWEGRGGGSPRKMIQNKGKMEINWQEKCLGLELELHRFKHQASQVKDILQDKVAELEQRVLEAEERAVEAESKVRMMERRGDWSINSETTSNQSAEIPETQKVITKLETQVEEQKKLRLQEAKQVEAKAALIKEWVANKLRGLEEQNQQLREQNDRCNQQIELLRNHLEQLRHMKPGVRTSLSLDVDKEELTSLNNICNRPLSTTSNALLLANTKRRSDISRNSVEEPLYAELKKTESNLKQRKNITNSTPAKQFPDTEVMTSRLSEDLEEAIVNLNIIPDISMDGDVSGDDLTHDYAEIYTPSKERMPWKEVNCSVRSIESDDLPPKPPTPPLHRFPSWESRIYQIAAAGFNVASNHPLLSTAHHMNMTNSLPYDKTSHGTNMSPLHNSLPHNLAFKACHSPNLHHKINSSHQNNCSVNEIHSSECSNNNVIGASLVTTGDKSGGGGGGGTGPGTMGYCDINVPVYATVKGCRGSDIVRHSIFFFQRASQIRSIPFTGDSSDDSSDGEDCPNHSHASQGQPATRATSSSEDTSLSGGSNSSPLKTCSLLPSKTRGLYFLLKKKKDTSFESGTSDDYAIPPDAVSSTSASFESSIPSILVRSSYMDSPTKTKGIESLEKAGYLTKLGGKLKTWRKRWFVLKNGVLIYWKSQNDVNQNKKPAGEIFLDESCRITRAEGAATFEINNGRKTYYLTADSIAHMEEWLRILQNVQRRNATKLLLNKEEQKPTLQGWLVKVKNGHPRKCWCVLLGKMFLYFKSSSETNPVGQINMRDARVEEVDHVSDSDSEDRDGESNEYTIAIFPSHYGPTYLIFSNKLEKDSWLYHLTVVSGGGPNAGTQWEQLIQKLMETDGDPNNVLWRHPMLLYSKDCITSPLTTLSTETLQSEAIKLFKSCQLFMSAALDQAGIDYHVVLAQNALQLCLDQPELQSELISCLIKQTSRPIQQKQGVQVKGTIKLKTPRGHQLLQQYLLCATQSLFSCDSTNRDSSSSASSQTKGSPTSVQATCGDFSKGCPSIQVLTQGWQLLALACSLFLLKNNKLLWFLKLHLSRNADTKTECGKYARYCARALGRTLQNGGRQVKPSRMEVLSILLKNPYDHSLPHAIPVHMLNDTYQVVSFDGSTTIEEFLSTLAQEIGCRESSANGFTLFSDDPIEKNLEHFIPLDAKLCDVISKWETALREKGSGKFENSRLIQLVYKNRLYFKCSTRTETEKERLLLCYQTNQQIVLGRFPLTKELALELSALMTQIEYGEYSIERSQGRSGNLLHQAVNDFYPYRYRDGLSPQKMKELQDELMDKWKALKGRTIPDCVRIYLTCVRKWPFFGSSLFQAKLKTGDENQIGVLWVAVGEDAVTLLDLETMSPLVRHPYSEVVTFGGCQDDLMLVVNPHQKHLFSLSKPKILQLTLLIADYMNALGRLPGTPQMGSLSRRSFRRPGQQPDILKSTPDQQHGTSS</sequence>
<dbReference type="Gene3D" id="1.25.40.530">
    <property type="entry name" value="MyTH4 domain"/>
    <property type="match status" value="1"/>
</dbReference>
<evidence type="ECO:0008006" key="7">
    <source>
        <dbReference type="Google" id="ProtNLM"/>
    </source>
</evidence>
<dbReference type="PANTHER" id="PTHR22903:SF8">
    <property type="entry name" value="MAX-1A"/>
    <property type="match status" value="1"/>
</dbReference>
<feature type="region of interest" description="Disordered" evidence="4">
    <location>
        <begin position="1454"/>
        <end position="1486"/>
    </location>
</feature>
<dbReference type="Pfam" id="PF00373">
    <property type="entry name" value="FERM_M"/>
    <property type="match status" value="1"/>
</dbReference>
<feature type="region of interest" description="Disordered" evidence="4">
    <location>
        <begin position="531"/>
        <end position="582"/>
    </location>
</feature>
<dbReference type="EnsemblMetazoa" id="PHUM628093-RA">
    <property type="protein sequence ID" value="PHUM628093-PA"/>
    <property type="gene ID" value="PHUM628093"/>
</dbReference>
<dbReference type="Gene3D" id="3.10.20.90">
    <property type="entry name" value="Phosphatidylinositol 3-kinase Catalytic Subunit, Chain A, domain 1"/>
    <property type="match status" value="1"/>
</dbReference>
<dbReference type="GO" id="GO:0005856">
    <property type="term" value="C:cytoskeleton"/>
    <property type="evidence" value="ECO:0007669"/>
    <property type="project" value="InterPro"/>
</dbReference>
<dbReference type="InterPro" id="IPR011993">
    <property type="entry name" value="PH-like_dom_sf"/>
</dbReference>
<feature type="region of interest" description="Disordered" evidence="4">
    <location>
        <begin position="1"/>
        <end position="20"/>
    </location>
</feature>
<dbReference type="Gene3D" id="2.30.29.30">
    <property type="entry name" value="Pleckstrin-homology domain (PH domain)/Phosphotyrosine-binding domain (PTB)"/>
    <property type="match status" value="3"/>
</dbReference>
<keyword evidence="2 3" id="KW-0175">Coiled coil</keyword>
<dbReference type="Pfam" id="PF00784">
    <property type="entry name" value="MyTH4"/>
    <property type="match status" value="1"/>
</dbReference>
<dbReference type="GO" id="GO:0030182">
    <property type="term" value="P:neuron differentiation"/>
    <property type="evidence" value="ECO:0007669"/>
    <property type="project" value="UniProtKB-ARBA"/>
</dbReference>
<evidence type="ECO:0000256" key="3">
    <source>
        <dbReference type="SAM" id="Coils"/>
    </source>
</evidence>
<dbReference type="SUPFAM" id="SSF47031">
    <property type="entry name" value="Second domain of FERM"/>
    <property type="match status" value="1"/>
</dbReference>
<dbReference type="InParanoid" id="A0A2Y9D4C8"/>
<evidence type="ECO:0000256" key="2">
    <source>
        <dbReference type="ARBA" id="ARBA00023054"/>
    </source>
</evidence>
<dbReference type="CDD" id="cd00821">
    <property type="entry name" value="PH"/>
    <property type="match status" value="1"/>
</dbReference>
<dbReference type="CDD" id="cd17094">
    <property type="entry name" value="FERM_F1_Max1_like"/>
    <property type="match status" value="1"/>
</dbReference>
<name>A0A2Y9D4C8_PEDHC</name>
<evidence type="ECO:0000313" key="6">
    <source>
        <dbReference type="Proteomes" id="UP000009046"/>
    </source>
</evidence>
<dbReference type="CDD" id="cd14473">
    <property type="entry name" value="FERM_B-lobe"/>
    <property type="match status" value="1"/>
</dbReference>
<dbReference type="InterPro" id="IPR014352">
    <property type="entry name" value="FERM/acyl-CoA-bd_prot_sf"/>
</dbReference>
<dbReference type="Pfam" id="PF00169">
    <property type="entry name" value="PH"/>
    <property type="match status" value="2"/>
</dbReference>
<keyword evidence="1" id="KW-0677">Repeat</keyword>
<dbReference type="InterPro" id="IPR035963">
    <property type="entry name" value="FERM_2"/>
</dbReference>
<proteinExistence type="predicted"/>
<dbReference type="SMART" id="SM00139">
    <property type="entry name" value="MyTH4"/>
    <property type="match status" value="1"/>
</dbReference>
<dbReference type="InterPro" id="IPR019749">
    <property type="entry name" value="Band_41_domain"/>
</dbReference>
<organism evidence="5 6">
    <name type="scientific">Pediculus humanus subsp. corporis</name>
    <name type="common">Body louse</name>
    <dbReference type="NCBI Taxonomy" id="121224"/>
    <lineage>
        <taxon>Eukaryota</taxon>
        <taxon>Metazoa</taxon>
        <taxon>Ecdysozoa</taxon>
        <taxon>Arthropoda</taxon>
        <taxon>Hexapoda</taxon>
        <taxon>Insecta</taxon>
        <taxon>Pterygota</taxon>
        <taxon>Neoptera</taxon>
        <taxon>Paraneoptera</taxon>
        <taxon>Psocodea</taxon>
        <taxon>Troctomorpha</taxon>
        <taxon>Phthiraptera</taxon>
        <taxon>Anoplura</taxon>
        <taxon>Pediculidae</taxon>
        <taxon>Pediculus</taxon>
    </lineage>
</organism>